<dbReference type="PROSITE" id="PS00108">
    <property type="entry name" value="PROTEIN_KINASE_ST"/>
    <property type="match status" value="1"/>
</dbReference>
<dbReference type="EC" id="2.7.11.1" evidence="1"/>
<organism evidence="14 15">
    <name type="scientific">Chaetoceros tenuissimus</name>
    <dbReference type="NCBI Taxonomy" id="426638"/>
    <lineage>
        <taxon>Eukaryota</taxon>
        <taxon>Sar</taxon>
        <taxon>Stramenopiles</taxon>
        <taxon>Ochrophyta</taxon>
        <taxon>Bacillariophyta</taxon>
        <taxon>Coscinodiscophyceae</taxon>
        <taxon>Chaetocerotophycidae</taxon>
        <taxon>Chaetocerotales</taxon>
        <taxon>Chaetocerotaceae</taxon>
        <taxon>Chaetoceros</taxon>
    </lineage>
</organism>
<keyword evidence="7 10" id="KW-0067">ATP-binding</keyword>
<dbReference type="GO" id="GO:0007010">
    <property type="term" value="P:cytoskeleton organization"/>
    <property type="evidence" value="ECO:0007669"/>
    <property type="project" value="UniProtKB-ARBA"/>
</dbReference>
<proteinExistence type="predicted"/>
<dbReference type="InterPro" id="IPR017441">
    <property type="entry name" value="Protein_kinase_ATP_BS"/>
</dbReference>
<evidence type="ECO:0000256" key="12">
    <source>
        <dbReference type="SAM" id="MobiDB-lite"/>
    </source>
</evidence>
<evidence type="ECO:0000256" key="4">
    <source>
        <dbReference type="ARBA" id="ARBA00022679"/>
    </source>
</evidence>
<evidence type="ECO:0000256" key="1">
    <source>
        <dbReference type="ARBA" id="ARBA00012513"/>
    </source>
</evidence>
<feature type="domain" description="Protein kinase" evidence="13">
    <location>
        <begin position="175"/>
        <end position="503"/>
    </location>
</feature>
<name>A0AAD3D5A1_9STRA</name>
<dbReference type="GO" id="GO:0035556">
    <property type="term" value="P:intracellular signal transduction"/>
    <property type="evidence" value="ECO:0007669"/>
    <property type="project" value="TreeGrafter"/>
</dbReference>
<dbReference type="SUPFAM" id="SSF56112">
    <property type="entry name" value="Protein kinase-like (PK-like)"/>
    <property type="match status" value="1"/>
</dbReference>
<evidence type="ECO:0000256" key="5">
    <source>
        <dbReference type="ARBA" id="ARBA00022741"/>
    </source>
</evidence>
<sequence length="605" mass="68801">MKLFKRTKQQQRTQASNNSSSPHSKPPLSPARKVKHLSPPPLEATSSYDTDTSSEKSPNRHSSKNQSFTKSSNSNMRPLGSRRADRVSHRGRPEHGIEVADKDMQERAQRAKELLSQRYKGLKTEQEEKFNRKMQLERKMIGLSEEKKKEYRAKLENEEVQCSKEARKLVTTADFESLAVIGRGAFGEVRLVRKKPSKRDASSSESQIYALKSMKKEMMVRKNQVLHVKAERDALATADESNRWLTGLYYSFTDESHLYMVMEFLPGGDLMSLLIKEDTFSEEVTKFLMAEAAQAISSVHALGYIHRDIKPDNMLLDNRGHLKLTDLGLCKKVGEASPSDHPEVVLDVLKKQISMETDLPQDSNMELNGKPAIFNDPKARREMAVSTVGTPDYIAPEVLASQNGQSGYSYTCAADWWSLGVIMYECLVGYTPFYADDPVSTCRKILKWQHNLSIPPEIKAKLSHECISFLSRLLCNPKERIGSSMNGTEYKNGFVEIVQHPWFADFDWDGIHDRDGPILPSGAHDFEIALGELKTCPKTDPRFQHLVSIATQNFDTFEDFGSNLDSNGEKKRIEKANLDQFYDYHYRRTRKPTINLGSKHYCAYH</sequence>
<evidence type="ECO:0000256" key="7">
    <source>
        <dbReference type="ARBA" id="ARBA00022840"/>
    </source>
</evidence>
<evidence type="ECO:0000256" key="3">
    <source>
        <dbReference type="ARBA" id="ARBA00022553"/>
    </source>
</evidence>
<feature type="compositionally biased region" description="Polar residues" evidence="12">
    <location>
        <begin position="64"/>
        <end position="76"/>
    </location>
</feature>
<evidence type="ECO:0000256" key="2">
    <source>
        <dbReference type="ARBA" id="ARBA00022527"/>
    </source>
</evidence>
<evidence type="ECO:0000256" key="6">
    <source>
        <dbReference type="ARBA" id="ARBA00022777"/>
    </source>
</evidence>
<keyword evidence="4" id="KW-0808">Transferase</keyword>
<dbReference type="FunFam" id="1.10.510.10:FF:000024">
    <property type="entry name" value="Probable serine/threonine-protein kinase cot-1"/>
    <property type="match status" value="1"/>
</dbReference>
<dbReference type="AlphaFoldDB" id="A0AAD3D5A1"/>
<dbReference type="EMBL" id="BLLK01000060">
    <property type="protein sequence ID" value="GFH58121.1"/>
    <property type="molecule type" value="Genomic_DNA"/>
</dbReference>
<evidence type="ECO:0000313" key="15">
    <source>
        <dbReference type="Proteomes" id="UP001054902"/>
    </source>
</evidence>
<dbReference type="Proteomes" id="UP001054902">
    <property type="component" value="Unassembled WGS sequence"/>
</dbReference>
<dbReference type="InterPro" id="IPR050236">
    <property type="entry name" value="Ser_Thr_kinase_AGC"/>
</dbReference>
<dbReference type="Pfam" id="PF00069">
    <property type="entry name" value="Pkinase"/>
    <property type="match status" value="2"/>
</dbReference>
<feature type="binding site" evidence="10">
    <location>
        <position position="212"/>
    </location>
    <ligand>
        <name>ATP</name>
        <dbReference type="ChEBI" id="CHEBI:30616"/>
    </ligand>
</feature>
<dbReference type="FunFam" id="3.30.200.20:FF:000192">
    <property type="entry name" value="Serine/threonine-protein kinase cot-1"/>
    <property type="match status" value="1"/>
</dbReference>
<comment type="caution">
    <text evidence="14">The sequence shown here is derived from an EMBL/GenBank/DDBJ whole genome shotgun (WGS) entry which is preliminary data.</text>
</comment>
<evidence type="ECO:0000256" key="10">
    <source>
        <dbReference type="PROSITE-ProRule" id="PRU10141"/>
    </source>
</evidence>
<keyword evidence="6 14" id="KW-0418">Kinase</keyword>
<comment type="catalytic activity">
    <reaction evidence="8">
        <text>L-threonyl-[protein] + ATP = O-phospho-L-threonyl-[protein] + ADP + H(+)</text>
        <dbReference type="Rhea" id="RHEA:46608"/>
        <dbReference type="Rhea" id="RHEA-COMP:11060"/>
        <dbReference type="Rhea" id="RHEA-COMP:11605"/>
        <dbReference type="ChEBI" id="CHEBI:15378"/>
        <dbReference type="ChEBI" id="CHEBI:30013"/>
        <dbReference type="ChEBI" id="CHEBI:30616"/>
        <dbReference type="ChEBI" id="CHEBI:61977"/>
        <dbReference type="ChEBI" id="CHEBI:456216"/>
        <dbReference type="EC" id="2.7.11.1"/>
    </reaction>
</comment>
<evidence type="ECO:0000256" key="8">
    <source>
        <dbReference type="ARBA" id="ARBA00047899"/>
    </source>
</evidence>
<dbReference type="PROSITE" id="PS50011">
    <property type="entry name" value="PROTEIN_KINASE_DOM"/>
    <property type="match status" value="1"/>
</dbReference>
<protein>
    <recommendedName>
        <fullName evidence="1">non-specific serine/threonine protein kinase</fullName>
        <ecNumber evidence="1">2.7.11.1</ecNumber>
    </recommendedName>
</protein>
<feature type="compositionally biased region" description="Basic and acidic residues" evidence="12">
    <location>
        <begin position="82"/>
        <end position="99"/>
    </location>
</feature>
<dbReference type="PANTHER" id="PTHR24356:SF184">
    <property type="entry name" value="SERINE_THREONINE-PROTEIN KINASE TRICORNERED"/>
    <property type="match status" value="1"/>
</dbReference>
<gene>
    <name evidence="14" type="ORF">CTEN210_14597</name>
</gene>
<evidence type="ECO:0000313" key="14">
    <source>
        <dbReference type="EMBL" id="GFH58121.1"/>
    </source>
</evidence>
<dbReference type="InterPro" id="IPR000719">
    <property type="entry name" value="Prot_kinase_dom"/>
</dbReference>
<dbReference type="Gene3D" id="3.30.200.20">
    <property type="entry name" value="Phosphorylase Kinase, domain 1"/>
    <property type="match status" value="1"/>
</dbReference>
<keyword evidence="2" id="KW-0723">Serine/threonine-protein kinase</keyword>
<dbReference type="PANTHER" id="PTHR24356">
    <property type="entry name" value="SERINE/THREONINE-PROTEIN KINASE"/>
    <property type="match status" value="1"/>
</dbReference>
<dbReference type="Gene3D" id="1.10.510.10">
    <property type="entry name" value="Transferase(Phosphotransferase) domain 1"/>
    <property type="match status" value="1"/>
</dbReference>
<keyword evidence="5 10" id="KW-0547">Nucleotide-binding</keyword>
<dbReference type="InterPro" id="IPR011009">
    <property type="entry name" value="Kinase-like_dom_sf"/>
</dbReference>
<keyword evidence="3" id="KW-0597">Phosphoprotein</keyword>
<dbReference type="PROSITE" id="PS00107">
    <property type="entry name" value="PROTEIN_KINASE_ATP"/>
    <property type="match status" value="1"/>
</dbReference>
<comment type="catalytic activity">
    <reaction evidence="9">
        <text>L-seryl-[protein] + ATP = O-phospho-L-seryl-[protein] + ADP + H(+)</text>
        <dbReference type="Rhea" id="RHEA:17989"/>
        <dbReference type="Rhea" id="RHEA-COMP:9863"/>
        <dbReference type="Rhea" id="RHEA-COMP:11604"/>
        <dbReference type="ChEBI" id="CHEBI:15378"/>
        <dbReference type="ChEBI" id="CHEBI:29999"/>
        <dbReference type="ChEBI" id="CHEBI:30616"/>
        <dbReference type="ChEBI" id="CHEBI:83421"/>
        <dbReference type="ChEBI" id="CHEBI:456216"/>
        <dbReference type="EC" id="2.7.11.1"/>
    </reaction>
</comment>
<evidence type="ECO:0000256" key="11">
    <source>
        <dbReference type="SAM" id="Coils"/>
    </source>
</evidence>
<feature type="region of interest" description="Disordered" evidence="12">
    <location>
        <begin position="1"/>
        <end position="99"/>
    </location>
</feature>
<dbReference type="InterPro" id="IPR008271">
    <property type="entry name" value="Ser/Thr_kinase_AS"/>
</dbReference>
<keyword evidence="11" id="KW-0175">Coiled coil</keyword>
<keyword evidence="15" id="KW-1185">Reference proteome</keyword>
<reference evidence="14 15" key="1">
    <citation type="journal article" date="2021" name="Sci. Rep.">
        <title>The genome of the diatom Chaetoceros tenuissimus carries an ancient integrated fragment of an extant virus.</title>
        <authorList>
            <person name="Hongo Y."/>
            <person name="Kimura K."/>
            <person name="Takaki Y."/>
            <person name="Yoshida Y."/>
            <person name="Baba S."/>
            <person name="Kobayashi G."/>
            <person name="Nagasaki K."/>
            <person name="Hano T."/>
            <person name="Tomaru Y."/>
        </authorList>
    </citation>
    <scope>NUCLEOTIDE SEQUENCE [LARGE SCALE GENOMIC DNA]</scope>
    <source>
        <strain evidence="14 15">NIES-3715</strain>
    </source>
</reference>
<evidence type="ECO:0000259" key="13">
    <source>
        <dbReference type="PROSITE" id="PS50011"/>
    </source>
</evidence>
<dbReference type="GO" id="GO:0005524">
    <property type="term" value="F:ATP binding"/>
    <property type="evidence" value="ECO:0007669"/>
    <property type="project" value="UniProtKB-UniRule"/>
</dbReference>
<dbReference type="GO" id="GO:0004674">
    <property type="term" value="F:protein serine/threonine kinase activity"/>
    <property type="evidence" value="ECO:0007669"/>
    <property type="project" value="UniProtKB-KW"/>
</dbReference>
<feature type="coiled-coil region" evidence="11">
    <location>
        <begin position="105"/>
        <end position="168"/>
    </location>
</feature>
<dbReference type="SMART" id="SM00220">
    <property type="entry name" value="S_TKc"/>
    <property type="match status" value="1"/>
</dbReference>
<evidence type="ECO:0000256" key="9">
    <source>
        <dbReference type="ARBA" id="ARBA00048679"/>
    </source>
</evidence>
<accession>A0AAD3D5A1</accession>